<evidence type="ECO:0000256" key="1">
    <source>
        <dbReference type="ARBA" id="ARBA00022679"/>
    </source>
</evidence>
<dbReference type="PANTHER" id="PTHR12203">
    <property type="entry name" value="KDEL LYS-ASP-GLU-LEU CONTAINING - RELATED"/>
    <property type="match status" value="1"/>
</dbReference>
<protein>
    <submittedName>
        <fullName evidence="3">Glycosyl transferase family 90</fullName>
    </submittedName>
</protein>
<dbReference type="EMBL" id="VLKT01000033">
    <property type="protein sequence ID" value="TWI30060.1"/>
    <property type="molecule type" value="Genomic_DNA"/>
</dbReference>
<gene>
    <name evidence="3" type="ORF">IQ26_04876</name>
</gene>
<dbReference type="OrthoDB" id="767964at2"/>
<dbReference type="InterPro" id="IPR006598">
    <property type="entry name" value="CAP10"/>
</dbReference>
<keyword evidence="1 3" id="KW-0808">Transferase</keyword>
<organism evidence="3 4">
    <name type="scientific">Mesorhizobium tianshanense</name>
    <dbReference type="NCBI Taxonomy" id="39844"/>
    <lineage>
        <taxon>Bacteria</taxon>
        <taxon>Pseudomonadati</taxon>
        <taxon>Pseudomonadota</taxon>
        <taxon>Alphaproteobacteria</taxon>
        <taxon>Hyphomicrobiales</taxon>
        <taxon>Phyllobacteriaceae</taxon>
        <taxon>Mesorhizobium</taxon>
    </lineage>
</organism>
<dbReference type="RefSeq" id="WP_145720856.1">
    <property type="nucleotide sequence ID" value="NZ_BSPF01000116.1"/>
</dbReference>
<evidence type="ECO:0000313" key="4">
    <source>
        <dbReference type="Proteomes" id="UP000317122"/>
    </source>
</evidence>
<dbReference type="PANTHER" id="PTHR12203:SF35">
    <property type="entry name" value="PROTEIN O-GLUCOSYLTRANSFERASE 1"/>
    <property type="match status" value="1"/>
</dbReference>
<dbReference type="Proteomes" id="UP000317122">
    <property type="component" value="Unassembled WGS sequence"/>
</dbReference>
<dbReference type="SMART" id="SM00672">
    <property type="entry name" value="CAP10"/>
    <property type="match status" value="1"/>
</dbReference>
<keyword evidence="4" id="KW-1185">Reference proteome</keyword>
<evidence type="ECO:0000313" key="3">
    <source>
        <dbReference type="EMBL" id="TWI30060.1"/>
    </source>
</evidence>
<dbReference type="GO" id="GO:0016740">
    <property type="term" value="F:transferase activity"/>
    <property type="evidence" value="ECO:0007669"/>
    <property type="project" value="UniProtKB-KW"/>
</dbReference>
<accession>A0A562ND90</accession>
<dbReference type="AlphaFoldDB" id="A0A562ND90"/>
<sequence>MATLQRSAQKLFYYARNVVRDIAPQALFRRRLAGLLDQARFSDGSVRARLNHYNRLQDAFSPGPDAMPASRLPTDRSMYYYDLKEFIRYFDPDLLVDLQFGDIIRVPGVPSIVKARPIAGDNRNGVLFKLNKFRHFHMPADGVAFADKLPVAVWRGKLNNPIRTLLLQAARDLPFCDVGTPKPSAAPEYRKPYLSIDQQRRYRYIISLEGNDVATNLKWIMSSNSLCLMPPPTSETWFAEKQIEANVHYAPLEPDFSDIAERVRYFERHPTEAERIVAAANAYCRKFADERAEQAISLLVLYKYFVLSGQIEPDAQVWRFISGSA</sequence>
<proteinExistence type="predicted"/>
<name>A0A562ND90_9HYPH</name>
<reference evidence="3 4" key="1">
    <citation type="journal article" date="2015" name="Stand. Genomic Sci.">
        <title>Genomic Encyclopedia of Bacterial and Archaeal Type Strains, Phase III: the genomes of soil and plant-associated and newly described type strains.</title>
        <authorList>
            <person name="Whitman W.B."/>
            <person name="Woyke T."/>
            <person name="Klenk H.P."/>
            <person name="Zhou Y."/>
            <person name="Lilburn T.G."/>
            <person name="Beck B.J."/>
            <person name="De Vos P."/>
            <person name="Vandamme P."/>
            <person name="Eisen J.A."/>
            <person name="Garrity G."/>
            <person name="Hugenholtz P."/>
            <person name="Kyrpides N.C."/>
        </authorList>
    </citation>
    <scope>NUCLEOTIDE SEQUENCE [LARGE SCALE GENOMIC DNA]</scope>
    <source>
        <strain evidence="3 4">CGMCC 1.2546</strain>
    </source>
</reference>
<evidence type="ECO:0000259" key="2">
    <source>
        <dbReference type="SMART" id="SM00672"/>
    </source>
</evidence>
<feature type="domain" description="Glycosyl transferase CAP10" evidence="2">
    <location>
        <begin position="94"/>
        <end position="305"/>
    </location>
</feature>
<dbReference type="Pfam" id="PF05686">
    <property type="entry name" value="Glyco_transf_90"/>
    <property type="match status" value="1"/>
</dbReference>
<dbReference type="InterPro" id="IPR051091">
    <property type="entry name" value="O-Glucosyltr/Glycosyltrsf_90"/>
</dbReference>
<comment type="caution">
    <text evidence="3">The sequence shown here is derived from an EMBL/GenBank/DDBJ whole genome shotgun (WGS) entry which is preliminary data.</text>
</comment>